<dbReference type="InterPro" id="IPR000413">
    <property type="entry name" value="Integrin_alpha"/>
</dbReference>
<protein>
    <submittedName>
        <fullName evidence="6">VCBS repeat-containing protein</fullName>
    </submittedName>
</protein>
<evidence type="ECO:0000256" key="4">
    <source>
        <dbReference type="ARBA" id="ARBA00023180"/>
    </source>
</evidence>
<dbReference type="RefSeq" id="WP_314201821.1">
    <property type="nucleotide sequence ID" value="NZ_JAVTLL010000010.1"/>
</dbReference>
<gene>
    <name evidence="6" type="ORF">RQC66_16710</name>
</gene>
<dbReference type="PANTHER" id="PTHR23221:SF7">
    <property type="entry name" value="PHOSPHATIDYLINOSITOL-GLYCAN-SPECIFIC PHOSPHOLIPASE D"/>
    <property type="match status" value="1"/>
</dbReference>
<keyword evidence="4" id="KW-0325">Glycoprotein</keyword>
<dbReference type="InterPro" id="IPR006311">
    <property type="entry name" value="TAT_signal"/>
</dbReference>
<dbReference type="PRINTS" id="PR01185">
    <property type="entry name" value="INTEGRINA"/>
</dbReference>
<dbReference type="PANTHER" id="PTHR23221">
    <property type="entry name" value="GLYCOSYLPHOSPHATIDYLINOSITOL PHOSPHOLIPASE D"/>
    <property type="match status" value="1"/>
</dbReference>
<comment type="caution">
    <text evidence="6">The sequence shown here is derived from an EMBL/GenBank/DDBJ whole genome shotgun (WGS) entry which is preliminary data.</text>
</comment>
<organism evidence="6 7">
    <name type="scientific">Streptomyces justiciae</name>
    <dbReference type="NCBI Taxonomy" id="2780140"/>
    <lineage>
        <taxon>Bacteria</taxon>
        <taxon>Bacillati</taxon>
        <taxon>Actinomycetota</taxon>
        <taxon>Actinomycetes</taxon>
        <taxon>Kitasatosporales</taxon>
        <taxon>Streptomycetaceae</taxon>
        <taxon>Streptomyces</taxon>
    </lineage>
</organism>
<dbReference type="PROSITE" id="PS51318">
    <property type="entry name" value="TAT"/>
    <property type="match status" value="1"/>
</dbReference>
<evidence type="ECO:0000256" key="3">
    <source>
        <dbReference type="ARBA" id="ARBA00022801"/>
    </source>
</evidence>
<dbReference type="InterPro" id="IPR013517">
    <property type="entry name" value="FG-GAP"/>
</dbReference>
<evidence type="ECO:0000313" key="7">
    <source>
        <dbReference type="Proteomes" id="UP001257948"/>
    </source>
</evidence>
<name>A0ABU3LT66_9ACTN</name>
<proteinExistence type="predicted"/>
<evidence type="ECO:0000313" key="6">
    <source>
        <dbReference type="EMBL" id="MDT7842380.1"/>
    </source>
</evidence>
<evidence type="ECO:0000256" key="5">
    <source>
        <dbReference type="SAM" id="SignalP"/>
    </source>
</evidence>
<feature type="chain" id="PRO_5045646814" evidence="5">
    <location>
        <begin position="27"/>
        <end position="469"/>
    </location>
</feature>
<keyword evidence="7" id="KW-1185">Reference proteome</keyword>
<dbReference type="Proteomes" id="UP001257948">
    <property type="component" value="Unassembled WGS sequence"/>
</dbReference>
<evidence type="ECO:0000256" key="1">
    <source>
        <dbReference type="ARBA" id="ARBA00022729"/>
    </source>
</evidence>
<dbReference type="InterPro" id="IPR013519">
    <property type="entry name" value="Int_alpha_beta-p"/>
</dbReference>
<reference evidence="7" key="1">
    <citation type="submission" date="2023-07" db="EMBL/GenBank/DDBJ databases">
        <title>Draft genome sequence of the endophytic actinobacterium Streptomyces justiciae WPN32, a potential antibiotic producer.</title>
        <authorList>
            <person name="Yasawong M."/>
            <person name="Pana W."/>
            <person name="Ganta P."/>
            <person name="Santapan N."/>
            <person name="Songngamsuk T."/>
            <person name="Phatcharaharikarn M."/>
            <person name="Kerdtoob S."/>
            <person name="Nantapong N."/>
        </authorList>
    </citation>
    <scope>NUCLEOTIDE SEQUENCE [LARGE SCALE GENOMIC DNA]</scope>
    <source>
        <strain evidence="7">WPN32</strain>
    </source>
</reference>
<dbReference type="PROSITE" id="PS51470">
    <property type="entry name" value="FG_GAP"/>
    <property type="match status" value="1"/>
</dbReference>
<dbReference type="Gene3D" id="2.130.10.130">
    <property type="entry name" value="Integrin alpha, N-terminal"/>
    <property type="match status" value="4"/>
</dbReference>
<keyword evidence="1 5" id="KW-0732">Signal</keyword>
<dbReference type="Pfam" id="PF01839">
    <property type="entry name" value="FG-GAP"/>
    <property type="match status" value="3"/>
</dbReference>
<sequence length="469" mass="47394">MSSLPSHRTRRAVVAAISLIAATCGALPVAQAAAPAAGVRQDFNGDGYEDLAVAAPYATVGGKAKAGYVAVLFGSPSGIRTASRKVYSQASAGIPGTPEAGDLFGSRLAAADLDGDGYTDLLVETLAEQWQQDGVEHSGTRTVLWGGPAGLTSGKVLPAEGTGRLQAPLTVTGDFNGDGHQDLARDGRILFGPLGRDGRPAATQENAAFTDGDLLIVAVAAGDTDGDGTDDLAIIAREHDWDDETNYGNYVYYAHGSREGLRPGAQLTALALRKQDAIALGDLDGDGRADLVLGEDGLRVVRAGRQGLPDTAPRIITQDTPGVPGAQEAGDRFGWTVSIGDTNGDGYGDILAGIPEEDFGALKNAGTFAVVPGGPGGATGAGTKVLSQNTAGVPGTAESGDRFGLNATFVDGNGDGRAEPVVASVAENSFAGGVWVFPGGATAKGSFTFGAGTLGTVASGARLGDQFPR</sequence>
<keyword evidence="2" id="KW-0677">Repeat</keyword>
<evidence type="ECO:0000256" key="2">
    <source>
        <dbReference type="ARBA" id="ARBA00022737"/>
    </source>
</evidence>
<dbReference type="InterPro" id="IPR028994">
    <property type="entry name" value="Integrin_alpha_N"/>
</dbReference>
<accession>A0ABU3LT66</accession>
<dbReference type="SMART" id="SM00191">
    <property type="entry name" value="Int_alpha"/>
    <property type="match status" value="5"/>
</dbReference>
<keyword evidence="3" id="KW-0378">Hydrolase</keyword>
<feature type="signal peptide" evidence="5">
    <location>
        <begin position="1"/>
        <end position="26"/>
    </location>
</feature>
<dbReference type="SUPFAM" id="SSF69318">
    <property type="entry name" value="Integrin alpha N-terminal domain"/>
    <property type="match status" value="1"/>
</dbReference>
<dbReference type="EMBL" id="JAVTLL010000010">
    <property type="protein sequence ID" value="MDT7842380.1"/>
    <property type="molecule type" value="Genomic_DNA"/>
</dbReference>